<gene>
    <name evidence="1" type="ORF">ACFQE1_22005</name>
</gene>
<sequence length="90" mass="9924">MIRRPDRWTLGIGLLGVLVLFVPIPLVTQLIGLPMVVYACYRYWGRDDLGAESWGVRDRAGAFVDGVASVTDRFTEPNRTTGPGADSDRT</sequence>
<reference evidence="1 2" key="1">
    <citation type="journal article" date="2019" name="Int. J. Syst. Evol. Microbiol.">
        <title>The Global Catalogue of Microorganisms (GCM) 10K type strain sequencing project: providing services to taxonomists for standard genome sequencing and annotation.</title>
        <authorList>
            <consortium name="The Broad Institute Genomics Platform"/>
            <consortium name="The Broad Institute Genome Sequencing Center for Infectious Disease"/>
            <person name="Wu L."/>
            <person name="Ma J."/>
        </authorList>
    </citation>
    <scope>NUCLEOTIDE SEQUENCE [LARGE SCALE GENOMIC DNA]</scope>
    <source>
        <strain evidence="1 2">NBRC 111368</strain>
    </source>
</reference>
<dbReference type="EMBL" id="JBHSWU010001586">
    <property type="protein sequence ID" value="MFC6727003.1"/>
    <property type="molecule type" value="Genomic_DNA"/>
</dbReference>
<proteinExistence type="predicted"/>
<organism evidence="1 2">
    <name type="scientific">Halobium palmae</name>
    <dbReference type="NCBI Taxonomy" id="1776492"/>
    <lineage>
        <taxon>Archaea</taxon>
        <taxon>Methanobacteriati</taxon>
        <taxon>Methanobacteriota</taxon>
        <taxon>Stenosarchaea group</taxon>
        <taxon>Halobacteria</taxon>
        <taxon>Halobacteriales</taxon>
        <taxon>Haloferacaceae</taxon>
        <taxon>Halobium</taxon>
    </lineage>
</organism>
<accession>A0ABD5S7F5</accession>
<evidence type="ECO:0000313" key="2">
    <source>
        <dbReference type="Proteomes" id="UP001596328"/>
    </source>
</evidence>
<comment type="caution">
    <text evidence="1">The sequence shown here is derived from an EMBL/GenBank/DDBJ whole genome shotgun (WGS) entry which is preliminary data.</text>
</comment>
<dbReference type="AlphaFoldDB" id="A0ABD5S7F5"/>
<evidence type="ECO:0008006" key="3">
    <source>
        <dbReference type="Google" id="ProtNLM"/>
    </source>
</evidence>
<feature type="non-terminal residue" evidence="1">
    <location>
        <position position="90"/>
    </location>
</feature>
<protein>
    <recommendedName>
        <fullName evidence="3">AI-2E family transporter</fullName>
    </recommendedName>
</protein>
<evidence type="ECO:0000313" key="1">
    <source>
        <dbReference type="EMBL" id="MFC6727003.1"/>
    </source>
</evidence>
<dbReference type="Proteomes" id="UP001596328">
    <property type="component" value="Unassembled WGS sequence"/>
</dbReference>
<name>A0ABD5S7F5_9EURY</name>
<keyword evidence="2" id="KW-1185">Reference proteome</keyword>